<name>A0ABW4TD20_9ACTN</name>
<dbReference type="InterPro" id="IPR032466">
    <property type="entry name" value="Metal_Hydrolase"/>
</dbReference>
<dbReference type="Gene3D" id="3.20.20.140">
    <property type="entry name" value="Metal-dependent hydrolases"/>
    <property type="match status" value="1"/>
</dbReference>
<dbReference type="InterPro" id="IPR011059">
    <property type="entry name" value="Metal-dep_hydrolase_composite"/>
</dbReference>
<organism evidence="2 3">
    <name type="scientific">Nonomuraea mangrovi</name>
    <dbReference type="NCBI Taxonomy" id="2316207"/>
    <lineage>
        <taxon>Bacteria</taxon>
        <taxon>Bacillati</taxon>
        <taxon>Actinomycetota</taxon>
        <taxon>Actinomycetes</taxon>
        <taxon>Streptosporangiales</taxon>
        <taxon>Streptosporangiaceae</taxon>
        <taxon>Nonomuraea</taxon>
    </lineage>
</organism>
<dbReference type="Proteomes" id="UP001597368">
    <property type="component" value="Unassembled WGS sequence"/>
</dbReference>
<dbReference type="SUPFAM" id="SSF51556">
    <property type="entry name" value="Metallo-dependent hydrolases"/>
    <property type="match status" value="1"/>
</dbReference>
<keyword evidence="3" id="KW-1185">Reference proteome</keyword>
<evidence type="ECO:0000259" key="1">
    <source>
        <dbReference type="Pfam" id="PF01979"/>
    </source>
</evidence>
<dbReference type="InterPro" id="IPR006680">
    <property type="entry name" value="Amidohydro-rel"/>
</dbReference>
<sequence length="380" mass="39513">MPAIRARRLFDGRELLGERVVHVEDGRIAAVADRGVADLDLGDVTLLPGLIDCHVHLVFDAGVDPVAGLAGATDEELLDRMRDAAAATLAAGVTTVRDLGDRNFLALRLARKLSVIEGPEILAAGPPITTTKGHCWFLGGEADGVDGVRAAVRERARRGAHVVKMMVTGGEMTPGTHSHLRQYGLAELRAAVEEAHAHGLPIAAHAHAGAGIADALAAGFDTIEHCSFLTEDSAEPDPAIIARLAASDVIVSVTAGMVPSDQPPPPGIARRIPGILQSLRALYAAGVPFVIGSDAGIGPIKPHGVLPHGPAMLVGLGYAPLDTLRAVTSQAARACRVADRKGSIMAGFDADLLAVEGDPLADVTALLRPVAVFRMGRRVR</sequence>
<comment type="caution">
    <text evidence="2">The sequence shown here is derived from an EMBL/GenBank/DDBJ whole genome shotgun (WGS) entry which is preliminary data.</text>
</comment>
<dbReference type="PANTHER" id="PTHR43135">
    <property type="entry name" value="ALPHA-D-RIBOSE 1-METHYLPHOSPHONATE 5-TRIPHOSPHATE DIPHOSPHATASE"/>
    <property type="match status" value="1"/>
</dbReference>
<gene>
    <name evidence="2" type="ORF">ACFSKW_48155</name>
</gene>
<dbReference type="Pfam" id="PF01979">
    <property type="entry name" value="Amidohydro_1"/>
    <property type="match status" value="1"/>
</dbReference>
<dbReference type="SUPFAM" id="SSF51338">
    <property type="entry name" value="Composite domain of metallo-dependent hydrolases"/>
    <property type="match status" value="1"/>
</dbReference>
<dbReference type="PANTHER" id="PTHR43135:SF3">
    <property type="entry name" value="ALPHA-D-RIBOSE 1-METHYLPHOSPHONATE 5-TRIPHOSPHATE DIPHOSPHATASE"/>
    <property type="match status" value="1"/>
</dbReference>
<proteinExistence type="predicted"/>
<dbReference type="EMBL" id="JBHUFV010000080">
    <property type="protein sequence ID" value="MFD1939262.1"/>
    <property type="molecule type" value="Genomic_DNA"/>
</dbReference>
<dbReference type="Gene3D" id="2.30.40.10">
    <property type="entry name" value="Urease, subunit C, domain 1"/>
    <property type="match status" value="1"/>
</dbReference>
<evidence type="ECO:0000313" key="2">
    <source>
        <dbReference type="EMBL" id="MFD1939262.1"/>
    </source>
</evidence>
<accession>A0ABW4TD20</accession>
<protein>
    <submittedName>
        <fullName evidence="2">Amidohydrolase family protein</fullName>
    </submittedName>
</protein>
<feature type="domain" description="Amidohydrolase-related" evidence="1">
    <location>
        <begin position="45"/>
        <end position="379"/>
    </location>
</feature>
<dbReference type="RefSeq" id="WP_379581372.1">
    <property type="nucleotide sequence ID" value="NZ_JBHUFV010000080.1"/>
</dbReference>
<evidence type="ECO:0000313" key="3">
    <source>
        <dbReference type="Proteomes" id="UP001597368"/>
    </source>
</evidence>
<dbReference type="InterPro" id="IPR051781">
    <property type="entry name" value="Metallo-dep_Hydrolase"/>
</dbReference>
<reference evidence="3" key="1">
    <citation type="journal article" date="2019" name="Int. J. Syst. Evol. Microbiol.">
        <title>The Global Catalogue of Microorganisms (GCM) 10K type strain sequencing project: providing services to taxonomists for standard genome sequencing and annotation.</title>
        <authorList>
            <consortium name="The Broad Institute Genomics Platform"/>
            <consortium name="The Broad Institute Genome Sequencing Center for Infectious Disease"/>
            <person name="Wu L."/>
            <person name="Ma J."/>
        </authorList>
    </citation>
    <scope>NUCLEOTIDE SEQUENCE [LARGE SCALE GENOMIC DNA]</scope>
    <source>
        <strain evidence="3">ICMP 6774ER</strain>
    </source>
</reference>